<feature type="transmembrane region" description="Helical" evidence="9">
    <location>
        <begin position="306"/>
        <end position="328"/>
    </location>
</feature>
<dbReference type="EMBL" id="JACHWT010000006">
    <property type="protein sequence ID" value="MBB3116264.1"/>
    <property type="molecule type" value="Genomic_DNA"/>
</dbReference>
<evidence type="ECO:0000313" key="11">
    <source>
        <dbReference type="Proteomes" id="UP000612712"/>
    </source>
</evidence>
<protein>
    <submittedName>
        <fullName evidence="10">Choline/glycine/proline betaine transport protein</fullName>
    </submittedName>
</protein>
<keyword evidence="6 9" id="KW-1133">Transmembrane helix</keyword>
<dbReference type="PANTHER" id="PTHR30047">
    <property type="entry name" value="HIGH-AFFINITY CHOLINE TRANSPORT PROTEIN-RELATED"/>
    <property type="match status" value="1"/>
</dbReference>
<dbReference type="InterPro" id="IPR000060">
    <property type="entry name" value="BCCT_transptr"/>
</dbReference>
<feature type="compositionally biased region" description="Basic and acidic residues" evidence="8">
    <location>
        <begin position="17"/>
        <end position="33"/>
    </location>
</feature>
<feature type="region of interest" description="Disordered" evidence="8">
    <location>
        <begin position="1"/>
        <end position="66"/>
    </location>
</feature>
<dbReference type="GO" id="GO:0022857">
    <property type="term" value="F:transmembrane transporter activity"/>
    <property type="evidence" value="ECO:0007669"/>
    <property type="project" value="InterPro"/>
</dbReference>
<comment type="similarity">
    <text evidence="2">Belongs to the BCCT transporter (TC 2.A.15) family.</text>
</comment>
<evidence type="ECO:0000313" key="10">
    <source>
        <dbReference type="EMBL" id="MBB3116264.1"/>
    </source>
</evidence>
<dbReference type="Pfam" id="PF02028">
    <property type="entry name" value="BCCT"/>
    <property type="match status" value="1"/>
</dbReference>
<keyword evidence="4" id="KW-1003">Cell membrane</keyword>
<evidence type="ECO:0000256" key="9">
    <source>
        <dbReference type="SAM" id="Phobius"/>
    </source>
</evidence>
<evidence type="ECO:0000256" key="7">
    <source>
        <dbReference type="ARBA" id="ARBA00023136"/>
    </source>
</evidence>
<keyword evidence="3" id="KW-0813">Transport</keyword>
<feature type="transmembrane region" description="Helical" evidence="9">
    <location>
        <begin position="539"/>
        <end position="558"/>
    </location>
</feature>
<evidence type="ECO:0000256" key="3">
    <source>
        <dbReference type="ARBA" id="ARBA00022448"/>
    </source>
</evidence>
<evidence type="ECO:0000256" key="5">
    <source>
        <dbReference type="ARBA" id="ARBA00022692"/>
    </source>
</evidence>
<proteinExistence type="inferred from homology"/>
<feature type="transmembrane region" description="Helical" evidence="9">
    <location>
        <begin position="564"/>
        <end position="584"/>
    </location>
</feature>
<feature type="transmembrane region" description="Helical" evidence="9">
    <location>
        <begin position="90"/>
        <end position="109"/>
    </location>
</feature>
<dbReference type="PANTHER" id="PTHR30047:SF7">
    <property type="entry name" value="HIGH-AFFINITY CHOLINE TRANSPORT PROTEIN"/>
    <property type="match status" value="1"/>
</dbReference>
<feature type="transmembrane region" description="Helical" evidence="9">
    <location>
        <begin position="495"/>
        <end position="518"/>
    </location>
</feature>
<gene>
    <name evidence="10" type="ORF">FHU32_001499</name>
</gene>
<evidence type="ECO:0000256" key="4">
    <source>
        <dbReference type="ARBA" id="ARBA00022475"/>
    </source>
</evidence>
<feature type="transmembrane region" description="Helical" evidence="9">
    <location>
        <begin position="437"/>
        <end position="456"/>
    </location>
</feature>
<feature type="transmembrane region" description="Helical" evidence="9">
    <location>
        <begin position="408"/>
        <end position="425"/>
    </location>
</feature>
<evidence type="ECO:0000256" key="2">
    <source>
        <dbReference type="ARBA" id="ARBA00005658"/>
    </source>
</evidence>
<sequence length="779" mass="83302">MRLTRRPGGTGPAGDPAAHHGPDDPDGPDDRRGGGTPAGASPATRPPGDDPHPRSGTPDGGGERRPRAILGTYAAGRPTSPHPTTPAPNWPVITVTLAVTLGLALWATLAPDSAGAGLAAVTGWITGSLGWFYILTVALVLLFMIWVACSRSGRVRLGPDHSRPQFSLFSWSAMLFAAGIGIAILFYSVAEPVTQFMHPPVGPGQDADAARDAVVFTLFHYGMSGWALYALLGLAFGYFAYRRNMPLAIRSALYPVLGRRIHGPVGDAVDVAAMLGTVFGVAASLGIGVVQLNYGLSELLGIGEGVTWQIALVVLAVAVATVSAVSGVDKGIKRLSEINVYLALLLLAFVLVTGRTGFLLDSLVTNIGDYLVSLPRWTVETYSYAGSFDGLGSSDPAATREWMSQWTLFFWAWWVAWAPFVGLFLARISRGRTLRQFIVGTLVVPFFFVAVWAAVFGNTALDRVVRGDSDFTATTVAHPERGFYMLLEGMPWPTVTIVLATAIGLLFFVTSADSGALVMANFSSQVTDPRQDGAVWMRVLWSVVVAVLTVTMLQVGGIPTLQSATIVMGLPFAVVIYLIMYGLWSSLRREAVREDSRALAAHAVISGRTGTAPGAGEAWRDRLRRADTWPDADDVARYVRDVAGPALRSVAAALEERGHAVTLTSTPVEGTPVPQLDLFIPFGDGVEFRYGLYPVEHDLPAFLHRTGRYTRLEVTGVNGSLGYDVAGYSREQLIGNVLDLYDRHREFLHLDRDAPGGAVGVADGGEVPDWSADFAPDGD</sequence>
<feature type="transmembrane region" description="Helical" evidence="9">
    <location>
        <begin position="340"/>
        <end position="360"/>
    </location>
</feature>
<dbReference type="NCBIfam" id="NF007399">
    <property type="entry name" value="PRK09928.1"/>
    <property type="match status" value="1"/>
</dbReference>
<accession>A0A8I0CMZ3</accession>
<name>A0A8I0CMZ3_9CORY</name>
<dbReference type="Proteomes" id="UP000612712">
    <property type="component" value="Unassembled WGS sequence"/>
</dbReference>
<evidence type="ECO:0000256" key="1">
    <source>
        <dbReference type="ARBA" id="ARBA00004651"/>
    </source>
</evidence>
<evidence type="ECO:0000256" key="8">
    <source>
        <dbReference type="SAM" id="MobiDB-lite"/>
    </source>
</evidence>
<comment type="caution">
    <text evidence="10">The sequence shown here is derived from an EMBL/GenBank/DDBJ whole genome shotgun (WGS) entry which is preliminary data.</text>
</comment>
<dbReference type="NCBIfam" id="TIGR00842">
    <property type="entry name" value="bcct"/>
    <property type="match status" value="1"/>
</dbReference>
<dbReference type="AlphaFoldDB" id="A0A8I0CMZ3"/>
<reference evidence="10" key="1">
    <citation type="submission" date="2020-08" db="EMBL/GenBank/DDBJ databases">
        <title>Sequencing the genomes of 1000 actinobacteria strains.</title>
        <authorList>
            <person name="Klenk H.-P."/>
        </authorList>
    </citation>
    <scope>NUCLEOTIDE SEQUENCE</scope>
    <source>
        <strain evidence="10">DSM 20582</strain>
    </source>
</reference>
<dbReference type="GO" id="GO:0005886">
    <property type="term" value="C:plasma membrane"/>
    <property type="evidence" value="ECO:0007669"/>
    <property type="project" value="UniProtKB-SubCell"/>
</dbReference>
<feature type="transmembrane region" description="Helical" evidence="9">
    <location>
        <begin position="218"/>
        <end position="241"/>
    </location>
</feature>
<feature type="transmembrane region" description="Helical" evidence="9">
    <location>
        <begin position="129"/>
        <end position="148"/>
    </location>
</feature>
<evidence type="ECO:0000256" key="6">
    <source>
        <dbReference type="ARBA" id="ARBA00022989"/>
    </source>
</evidence>
<comment type="subcellular location">
    <subcellularLocation>
        <location evidence="1">Cell membrane</location>
        <topology evidence="1">Multi-pass membrane protein</topology>
    </subcellularLocation>
</comment>
<organism evidence="10 11">
    <name type="scientific">Corynebacterium bovis DSM 20582 = CIP 54.80</name>
    <dbReference type="NCBI Taxonomy" id="927655"/>
    <lineage>
        <taxon>Bacteria</taxon>
        <taxon>Bacillati</taxon>
        <taxon>Actinomycetota</taxon>
        <taxon>Actinomycetes</taxon>
        <taxon>Mycobacteriales</taxon>
        <taxon>Corynebacteriaceae</taxon>
        <taxon>Corynebacterium</taxon>
    </lineage>
</organism>
<feature type="transmembrane region" description="Helical" evidence="9">
    <location>
        <begin position="269"/>
        <end position="294"/>
    </location>
</feature>
<keyword evidence="7 9" id="KW-0472">Membrane</keyword>
<feature type="transmembrane region" description="Helical" evidence="9">
    <location>
        <begin position="168"/>
        <end position="190"/>
    </location>
</feature>
<keyword evidence="5 9" id="KW-0812">Transmembrane</keyword>